<dbReference type="SUPFAM" id="SSF46955">
    <property type="entry name" value="Putative DNA-binding domain"/>
    <property type="match status" value="1"/>
</dbReference>
<dbReference type="EMBL" id="CAEZXR010000006">
    <property type="protein sequence ID" value="CAB4685677.1"/>
    <property type="molecule type" value="Genomic_DNA"/>
</dbReference>
<dbReference type="InterPro" id="IPR036724">
    <property type="entry name" value="Cobalamin-bd_sf"/>
</dbReference>
<dbReference type="Pfam" id="PF13411">
    <property type="entry name" value="MerR_1"/>
    <property type="match status" value="1"/>
</dbReference>
<evidence type="ECO:0000259" key="1">
    <source>
        <dbReference type="PROSITE" id="PS50937"/>
    </source>
</evidence>
<dbReference type="AlphaFoldDB" id="A0A6J6NH56"/>
<dbReference type="PROSITE" id="PS50937">
    <property type="entry name" value="HTH_MERR_2"/>
    <property type="match status" value="1"/>
</dbReference>
<feature type="domain" description="HTH merR-type" evidence="1">
    <location>
        <begin position="14"/>
        <end position="83"/>
    </location>
</feature>
<accession>A0A6J6NH56</accession>
<reference evidence="2" key="1">
    <citation type="submission" date="2020-05" db="EMBL/GenBank/DDBJ databases">
        <authorList>
            <person name="Chiriac C."/>
            <person name="Salcher M."/>
            <person name="Ghai R."/>
            <person name="Kavagutti S V."/>
        </authorList>
    </citation>
    <scope>NUCLEOTIDE SEQUENCE</scope>
</reference>
<dbReference type="InterPro" id="IPR009061">
    <property type="entry name" value="DNA-bd_dom_put_sf"/>
</dbReference>
<organism evidence="2">
    <name type="scientific">freshwater metagenome</name>
    <dbReference type="NCBI Taxonomy" id="449393"/>
    <lineage>
        <taxon>unclassified sequences</taxon>
        <taxon>metagenomes</taxon>
        <taxon>ecological metagenomes</taxon>
    </lineage>
</organism>
<dbReference type="Gene3D" id="1.10.1660.10">
    <property type="match status" value="1"/>
</dbReference>
<dbReference type="SUPFAM" id="SSF52242">
    <property type="entry name" value="Cobalamin (vitamin B12)-binding domain"/>
    <property type="match status" value="1"/>
</dbReference>
<protein>
    <submittedName>
        <fullName evidence="2">Unannotated protein</fullName>
    </submittedName>
</protein>
<name>A0A6J6NH56_9ZZZZ</name>
<proteinExistence type="predicted"/>
<dbReference type="GO" id="GO:0046872">
    <property type="term" value="F:metal ion binding"/>
    <property type="evidence" value="ECO:0007669"/>
    <property type="project" value="InterPro"/>
</dbReference>
<dbReference type="SMART" id="SM00422">
    <property type="entry name" value="HTH_MERR"/>
    <property type="match status" value="1"/>
</dbReference>
<dbReference type="Gene3D" id="3.40.50.280">
    <property type="entry name" value="Cobalamin-binding domain"/>
    <property type="match status" value="1"/>
</dbReference>
<dbReference type="GO" id="GO:0006355">
    <property type="term" value="P:regulation of DNA-templated transcription"/>
    <property type="evidence" value="ECO:0007669"/>
    <property type="project" value="InterPro"/>
</dbReference>
<dbReference type="GO" id="GO:0031419">
    <property type="term" value="F:cobalamin binding"/>
    <property type="evidence" value="ECO:0007669"/>
    <property type="project" value="InterPro"/>
</dbReference>
<dbReference type="InterPro" id="IPR000551">
    <property type="entry name" value="MerR-type_HTH_dom"/>
</dbReference>
<sequence length="305" mass="32631">MATYDDDPAAAGDGLSISQVSDRLGVPAPTLRSWERRYGLPTTTRTRGGHRRYRSPELVELRLMRDAIATGRSAGAAARWVRATIDERNPARCRIDDLLAAAVRQDQRAIVEVLDATHAALGLGPTLDDVLMPALRRVGAWWEDGRCEITQERLATETVRGWLARLVTLGPRPGSEQRVVVAIGPRDRHTVGTEALAALFAQERIGCRLLGARTSVALLASAAAAETACAVVVVSHLSTQRRPSVEALTAVAALGRPTFYAGNAFLLPSARVGVPGRYLGTTLVGAASLIRASARLQPLPSDALR</sequence>
<dbReference type="Gene3D" id="1.10.1240.10">
    <property type="entry name" value="Methionine synthase domain"/>
    <property type="match status" value="1"/>
</dbReference>
<gene>
    <name evidence="2" type="ORF">UFOPK2579_00101</name>
</gene>
<dbReference type="GO" id="GO:0003677">
    <property type="term" value="F:DNA binding"/>
    <property type="evidence" value="ECO:0007669"/>
    <property type="project" value="InterPro"/>
</dbReference>
<dbReference type="InterPro" id="IPR036594">
    <property type="entry name" value="Meth_synthase_dom"/>
</dbReference>
<dbReference type="InterPro" id="IPR003759">
    <property type="entry name" value="Cbl-bd_cap"/>
</dbReference>
<evidence type="ECO:0000313" key="2">
    <source>
        <dbReference type="EMBL" id="CAB4685677.1"/>
    </source>
</evidence>
<dbReference type="Pfam" id="PF02607">
    <property type="entry name" value="B12-binding_2"/>
    <property type="match status" value="1"/>
</dbReference>